<protein>
    <submittedName>
        <fullName evidence="1">Uncharacterized protein</fullName>
    </submittedName>
</protein>
<reference evidence="1" key="1">
    <citation type="submission" date="2014-09" db="EMBL/GenBank/DDBJ databases">
        <authorList>
            <person name="Magalhaes I.L.F."/>
            <person name="Oliveira U."/>
            <person name="Santos F.R."/>
            <person name="Vidigal T.H.D.A."/>
            <person name="Brescovit A.D."/>
            <person name="Santos A.J."/>
        </authorList>
    </citation>
    <scope>NUCLEOTIDE SEQUENCE</scope>
    <source>
        <tissue evidence="1">Shoot tissue taken approximately 20 cm above the soil surface</tissue>
    </source>
</reference>
<proteinExistence type="predicted"/>
<name>A0A0A9FQH1_ARUDO</name>
<dbReference type="AlphaFoldDB" id="A0A0A9FQH1"/>
<sequence length="64" mass="7871">MQSNFSNFSYQYLLIRHKKVVYEEFLETVVKLLFWDHIDVDSVTSEKNISCSYWIFWAKYGEFF</sequence>
<evidence type="ECO:0000313" key="1">
    <source>
        <dbReference type="EMBL" id="JAE15060.1"/>
    </source>
</evidence>
<dbReference type="EMBL" id="GBRH01182836">
    <property type="protein sequence ID" value="JAE15060.1"/>
    <property type="molecule type" value="Transcribed_RNA"/>
</dbReference>
<reference evidence="1" key="2">
    <citation type="journal article" date="2015" name="Data Brief">
        <title>Shoot transcriptome of the giant reed, Arundo donax.</title>
        <authorList>
            <person name="Barrero R.A."/>
            <person name="Guerrero F.D."/>
            <person name="Moolhuijzen P."/>
            <person name="Goolsby J.A."/>
            <person name="Tidwell J."/>
            <person name="Bellgard S.E."/>
            <person name="Bellgard M.I."/>
        </authorList>
    </citation>
    <scope>NUCLEOTIDE SEQUENCE</scope>
    <source>
        <tissue evidence="1">Shoot tissue taken approximately 20 cm above the soil surface</tissue>
    </source>
</reference>
<accession>A0A0A9FQH1</accession>
<organism evidence="1">
    <name type="scientific">Arundo donax</name>
    <name type="common">Giant reed</name>
    <name type="synonym">Donax arundinaceus</name>
    <dbReference type="NCBI Taxonomy" id="35708"/>
    <lineage>
        <taxon>Eukaryota</taxon>
        <taxon>Viridiplantae</taxon>
        <taxon>Streptophyta</taxon>
        <taxon>Embryophyta</taxon>
        <taxon>Tracheophyta</taxon>
        <taxon>Spermatophyta</taxon>
        <taxon>Magnoliopsida</taxon>
        <taxon>Liliopsida</taxon>
        <taxon>Poales</taxon>
        <taxon>Poaceae</taxon>
        <taxon>PACMAD clade</taxon>
        <taxon>Arundinoideae</taxon>
        <taxon>Arundineae</taxon>
        <taxon>Arundo</taxon>
    </lineage>
</organism>